<protein>
    <submittedName>
        <fullName evidence="1">4304_t:CDS:1</fullName>
    </submittedName>
</protein>
<sequence>MLRSTVRIGAFKRITDSLLPVRSQQSLITSYMLRPLLITHNFSTFASTRNSSNSSIPKTDIPSNAEELASYIPAEILMHTKNPQPVRHEITESKEPLKAADLENLDIKIKLHRTP</sequence>
<accession>A0A9N9IJL1</accession>
<organism evidence="1 2">
    <name type="scientific">Acaulospora morrowiae</name>
    <dbReference type="NCBI Taxonomy" id="94023"/>
    <lineage>
        <taxon>Eukaryota</taxon>
        <taxon>Fungi</taxon>
        <taxon>Fungi incertae sedis</taxon>
        <taxon>Mucoromycota</taxon>
        <taxon>Glomeromycotina</taxon>
        <taxon>Glomeromycetes</taxon>
        <taxon>Diversisporales</taxon>
        <taxon>Acaulosporaceae</taxon>
        <taxon>Acaulospora</taxon>
    </lineage>
</organism>
<comment type="caution">
    <text evidence="1">The sequence shown here is derived from an EMBL/GenBank/DDBJ whole genome shotgun (WGS) entry which is preliminary data.</text>
</comment>
<feature type="non-terminal residue" evidence="1">
    <location>
        <position position="115"/>
    </location>
</feature>
<dbReference type="Proteomes" id="UP000789342">
    <property type="component" value="Unassembled WGS sequence"/>
</dbReference>
<keyword evidence="2" id="KW-1185">Reference proteome</keyword>
<dbReference type="EMBL" id="CAJVPV010029423">
    <property type="protein sequence ID" value="CAG8738535.1"/>
    <property type="molecule type" value="Genomic_DNA"/>
</dbReference>
<proteinExistence type="predicted"/>
<evidence type="ECO:0000313" key="1">
    <source>
        <dbReference type="EMBL" id="CAG8738535.1"/>
    </source>
</evidence>
<gene>
    <name evidence="1" type="ORF">AMORRO_LOCUS14544</name>
</gene>
<evidence type="ECO:0000313" key="2">
    <source>
        <dbReference type="Proteomes" id="UP000789342"/>
    </source>
</evidence>
<dbReference type="AlphaFoldDB" id="A0A9N9IJL1"/>
<reference evidence="1" key="1">
    <citation type="submission" date="2021-06" db="EMBL/GenBank/DDBJ databases">
        <authorList>
            <person name="Kallberg Y."/>
            <person name="Tangrot J."/>
            <person name="Rosling A."/>
        </authorList>
    </citation>
    <scope>NUCLEOTIDE SEQUENCE</scope>
    <source>
        <strain evidence="1">CL551</strain>
    </source>
</reference>
<name>A0A9N9IJL1_9GLOM</name>